<comment type="caution">
    <text evidence="2">The sequence shown here is derived from an EMBL/GenBank/DDBJ whole genome shotgun (WGS) entry which is preliminary data.</text>
</comment>
<dbReference type="Proteomes" id="UP000824111">
    <property type="component" value="Unassembled WGS sequence"/>
</dbReference>
<evidence type="ECO:0000313" key="3">
    <source>
        <dbReference type="Proteomes" id="UP000824111"/>
    </source>
</evidence>
<evidence type="ECO:0000259" key="1">
    <source>
        <dbReference type="Pfam" id="PF13847"/>
    </source>
</evidence>
<reference evidence="2" key="1">
    <citation type="submission" date="2020-10" db="EMBL/GenBank/DDBJ databases">
        <authorList>
            <person name="Gilroy R."/>
        </authorList>
    </citation>
    <scope>NUCLEOTIDE SEQUENCE</scope>
    <source>
        <strain evidence="2">ChiSjej4B22-9803</strain>
    </source>
</reference>
<dbReference type="GO" id="GO:0030798">
    <property type="term" value="F:trans-aconitate 2-methyltransferase activity"/>
    <property type="evidence" value="ECO:0007669"/>
    <property type="project" value="InterPro"/>
</dbReference>
<evidence type="ECO:0000313" key="2">
    <source>
        <dbReference type="EMBL" id="HIU48217.1"/>
    </source>
</evidence>
<dbReference type="SUPFAM" id="SSF53335">
    <property type="entry name" value="S-adenosyl-L-methionine-dependent methyltransferases"/>
    <property type="match status" value="1"/>
</dbReference>
<dbReference type="AlphaFoldDB" id="A0A9D1S6E1"/>
<dbReference type="EMBL" id="DVND01000064">
    <property type="protein sequence ID" value="HIU48217.1"/>
    <property type="molecule type" value="Genomic_DNA"/>
</dbReference>
<organism evidence="2 3">
    <name type="scientific">Candidatus Avimonoglobus intestinipullorum</name>
    <dbReference type="NCBI Taxonomy" id="2840699"/>
    <lineage>
        <taxon>Bacteria</taxon>
        <taxon>Bacillati</taxon>
        <taxon>Bacillota</taxon>
        <taxon>Clostridia</taxon>
        <taxon>Eubacteriales</taxon>
        <taxon>Candidatus Avimonoglobus</taxon>
    </lineage>
</organism>
<protein>
    <submittedName>
        <fullName evidence="2">Methyltransferase domain-containing protein</fullName>
    </submittedName>
</protein>
<dbReference type="InterPro" id="IPR023149">
    <property type="entry name" value="Trans_acon_MeTrfase_C"/>
</dbReference>
<sequence>MNDWNAAQYLKFNRERTQPAIDLVNRLTIAAPERVLDIGCGPGNSTQVLARKFPNAFICGVDNSPDMIETAKQNLPGVTFCLLDASKDLSALEHNFDIVFSNACIQWIPNHPQLIREMLSLLRPGGELAIQTPRQDALQIHNILRQLAAGPKWSSYFPQQRVFYNLSLEEYFDLLAEAAADFTIWQTTYMHRMDGYTAILEWYRGTGLRPYLNALPENLHQEFEQEFLEQLQQFYSVQKNGQILFPFPRLFLLATAK</sequence>
<dbReference type="Pfam" id="PF13847">
    <property type="entry name" value="Methyltransf_31"/>
    <property type="match status" value="1"/>
</dbReference>
<dbReference type="Gene3D" id="1.10.150.290">
    <property type="entry name" value="S-adenosyl-L-methionine-dependent methyltransferases"/>
    <property type="match status" value="1"/>
</dbReference>
<proteinExistence type="predicted"/>
<dbReference type="InterPro" id="IPR029063">
    <property type="entry name" value="SAM-dependent_MTases_sf"/>
</dbReference>
<dbReference type="PANTHER" id="PTHR43861:SF1">
    <property type="entry name" value="TRANS-ACONITATE 2-METHYLTRANSFERASE"/>
    <property type="match status" value="1"/>
</dbReference>
<accession>A0A9D1S6E1</accession>
<gene>
    <name evidence="2" type="ORF">IAB04_02510</name>
</gene>
<keyword evidence="2" id="KW-0808">Transferase</keyword>
<name>A0A9D1S6E1_9FIRM</name>
<reference evidence="2" key="2">
    <citation type="journal article" date="2021" name="PeerJ">
        <title>Extensive microbial diversity within the chicken gut microbiome revealed by metagenomics and culture.</title>
        <authorList>
            <person name="Gilroy R."/>
            <person name="Ravi A."/>
            <person name="Getino M."/>
            <person name="Pursley I."/>
            <person name="Horton D.L."/>
            <person name="Alikhan N.F."/>
            <person name="Baker D."/>
            <person name="Gharbi K."/>
            <person name="Hall N."/>
            <person name="Watson M."/>
            <person name="Adriaenssens E.M."/>
            <person name="Foster-Nyarko E."/>
            <person name="Jarju S."/>
            <person name="Secka A."/>
            <person name="Antonio M."/>
            <person name="Oren A."/>
            <person name="Chaudhuri R.R."/>
            <person name="La Ragione R."/>
            <person name="Hildebrand F."/>
            <person name="Pallen M.J."/>
        </authorList>
    </citation>
    <scope>NUCLEOTIDE SEQUENCE</scope>
    <source>
        <strain evidence="2">ChiSjej4B22-9803</strain>
    </source>
</reference>
<keyword evidence="2" id="KW-0489">Methyltransferase</keyword>
<dbReference type="GO" id="GO:0032259">
    <property type="term" value="P:methylation"/>
    <property type="evidence" value="ECO:0007669"/>
    <property type="project" value="UniProtKB-KW"/>
</dbReference>
<dbReference type="Gene3D" id="3.40.50.150">
    <property type="entry name" value="Vaccinia Virus protein VP39"/>
    <property type="match status" value="1"/>
</dbReference>
<feature type="domain" description="Methyltransferase" evidence="1">
    <location>
        <begin position="33"/>
        <end position="142"/>
    </location>
</feature>
<dbReference type="InterPro" id="IPR025714">
    <property type="entry name" value="Methyltranfer_dom"/>
</dbReference>
<dbReference type="CDD" id="cd02440">
    <property type="entry name" value="AdoMet_MTases"/>
    <property type="match status" value="1"/>
</dbReference>
<dbReference type="PANTHER" id="PTHR43861">
    <property type="entry name" value="TRANS-ACONITATE 2-METHYLTRANSFERASE-RELATED"/>
    <property type="match status" value="1"/>
</dbReference>